<reference evidence="2" key="2">
    <citation type="submission" date="2003-01" db="EMBL/GenBank/DDBJ databases">
        <title>Oryza sativa nipponbare(GA3) genomic DNA, chromosome 8, BAC clone:B1127C04.</title>
        <authorList>
            <person name="Sasaki T."/>
            <person name="Matsumoto T."/>
            <person name="Katayose Y."/>
        </authorList>
    </citation>
    <scope>NUCLEOTIDE SEQUENCE</scope>
</reference>
<protein>
    <submittedName>
        <fullName evidence="2">Uncharacterized protein</fullName>
    </submittedName>
</protein>
<dbReference type="Proteomes" id="UP000000763">
    <property type="component" value="Chromosome 8"/>
</dbReference>
<reference evidence="1" key="1">
    <citation type="submission" date="2002-09" db="EMBL/GenBank/DDBJ databases">
        <title>Oryza sativa nipponbare(GA3) genomic DNA, chromosome 8, BAC clone:OSJNBb0005C03.</title>
        <authorList>
            <person name="Sasaki T."/>
            <person name="Matsumoto T."/>
            <person name="Katayose Y."/>
        </authorList>
    </citation>
    <scope>NUCLEOTIDE SEQUENCE</scope>
</reference>
<organism evidence="2 3">
    <name type="scientific">Oryza sativa subsp. japonica</name>
    <name type="common">Rice</name>
    <dbReference type="NCBI Taxonomy" id="39947"/>
    <lineage>
        <taxon>Eukaryota</taxon>
        <taxon>Viridiplantae</taxon>
        <taxon>Streptophyta</taxon>
        <taxon>Embryophyta</taxon>
        <taxon>Tracheophyta</taxon>
        <taxon>Spermatophyta</taxon>
        <taxon>Magnoliopsida</taxon>
        <taxon>Liliopsida</taxon>
        <taxon>Poales</taxon>
        <taxon>Poaceae</taxon>
        <taxon>BOP clade</taxon>
        <taxon>Oryzoideae</taxon>
        <taxon>Oryzeae</taxon>
        <taxon>Oryzinae</taxon>
        <taxon>Oryza</taxon>
        <taxon>Oryza sativa</taxon>
    </lineage>
</organism>
<sequence length="147" mass="16802">MLPRRTLPRSRRYAARTRRRSTAVCCPAARRRAAIILLPGRAPPSRRRALLPRREQSPAYFLHAPPSRRRALLPRRAAAGLLPARAVEPPPERLFARRHHLARWEVYGREVRRWVGGIGPWQFHTAPALSKLELGARAVPNMPSCTY</sequence>
<dbReference type="AlphaFoldDB" id="Q6YTB1"/>
<dbReference type="EMBL" id="AP006158">
    <property type="protein sequence ID" value="BAC99946.1"/>
    <property type="molecule type" value="Genomic_DNA"/>
</dbReference>
<evidence type="ECO:0000313" key="2">
    <source>
        <dbReference type="EMBL" id="BAC99946.1"/>
    </source>
</evidence>
<reference evidence="3" key="3">
    <citation type="journal article" date="2005" name="Nature">
        <title>The map-based sequence of the rice genome.</title>
        <authorList>
            <consortium name="International rice genome sequencing project (IRGSP)"/>
            <person name="Matsumoto T."/>
            <person name="Wu J."/>
            <person name="Kanamori H."/>
            <person name="Katayose Y."/>
            <person name="Fujisawa M."/>
            <person name="Namiki N."/>
            <person name="Mizuno H."/>
            <person name="Yamamoto K."/>
            <person name="Antonio B.A."/>
            <person name="Baba T."/>
            <person name="Sakata K."/>
            <person name="Nagamura Y."/>
            <person name="Aoki H."/>
            <person name="Arikawa K."/>
            <person name="Arita K."/>
            <person name="Bito T."/>
            <person name="Chiden Y."/>
            <person name="Fujitsuka N."/>
            <person name="Fukunaka R."/>
            <person name="Hamada M."/>
            <person name="Harada C."/>
            <person name="Hayashi A."/>
            <person name="Hijishita S."/>
            <person name="Honda M."/>
            <person name="Hosokawa S."/>
            <person name="Ichikawa Y."/>
            <person name="Idonuma A."/>
            <person name="Iijima M."/>
            <person name="Ikeda M."/>
            <person name="Ikeno M."/>
            <person name="Ito K."/>
            <person name="Ito S."/>
            <person name="Ito T."/>
            <person name="Ito Y."/>
            <person name="Ito Y."/>
            <person name="Iwabuchi A."/>
            <person name="Kamiya K."/>
            <person name="Karasawa W."/>
            <person name="Kurita K."/>
            <person name="Katagiri S."/>
            <person name="Kikuta A."/>
            <person name="Kobayashi H."/>
            <person name="Kobayashi N."/>
            <person name="Machita K."/>
            <person name="Maehara T."/>
            <person name="Masukawa M."/>
            <person name="Mizubayashi T."/>
            <person name="Mukai Y."/>
            <person name="Nagasaki H."/>
            <person name="Nagata Y."/>
            <person name="Naito S."/>
            <person name="Nakashima M."/>
            <person name="Nakama Y."/>
            <person name="Nakamichi Y."/>
            <person name="Nakamura M."/>
            <person name="Meguro A."/>
            <person name="Negishi M."/>
            <person name="Ohta I."/>
            <person name="Ohta T."/>
            <person name="Okamoto M."/>
            <person name="Ono N."/>
            <person name="Saji S."/>
            <person name="Sakaguchi M."/>
            <person name="Sakai K."/>
            <person name="Shibata M."/>
            <person name="Shimokawa T."/>
            <person name="Song J."/>
            <person name="Takazaki Y."/>
            <person name="Terasawa K."/>
            <person name="Tsugane M."/>
            <person name="Tsuji K."/>
            <person name="Ueda S."/>
            <person name="Waki K."/>
            <person name="Yamagata H."/>
            <person name="Yamamoto M."/>
            <person name="Yamamoto S."/>
            <person name="Yamane H."/>
            <person name="Yoshiki S."/>
            <person name="Yoshihara R."/>
            <person name="Yukawa K."/>
            <person name="Zhong H."/>
            <person name="Yano M."/>
            <person name="Yuan Q."/>
            <person name="Ouyang S."/>
            <person name="Liu J."/>
            <person name="Jones K.M."/>
            <person name="Gansberger K."/>
            <person name="Moffat K."/>
            <person name="Hill J."/>
            <person name="Bera J."/>
            <person name="Fadrosh D."/>
            <person name="Jin S."/>
            <person name="Johri S."/>
            <person name="Kim M."/>
            <person name="Overton L."/>
            <person name="Reardon M."/>
            <person name="Tsitrin T."/>
            <person name="Vuong H."/>
            <person name="Weaver B."/>
            <person name="Ciecko A."/>
            <person name="Tallon L."/>
            <person name="Jackson J."/>
            <person name="Pai G."/>
            <person name="Aken S.V."/>
            <person name="Utterback T."/>
            <person name="Reidmuller S."/>
            <person name="Feldblyum T."/>
            <person name="Hsiao J."/>
            <person name="Zismann V."/>
            <person name="Iobst S."/>
            <person name="de Vazeille A.R."/>
            <person name="Buell C.R."/>
            <person name="Ying K."/>
            <person name="Li Y."/>
            <person name="Lu T."/>
            <person name="Huang Y."/>
            <person name="Zhao Q."/>
            <person name="Feng Q."/>
            <person name="Zhang L."/>
            <person name="Zhu J."/>
            <person name="Weng Q."/>
            <person name="Mu J."/>
            <person name="Lu Y."/>
            <person name="Fan D."/>
            <person name="Liu Y."/>
            <person name="Guan J."/>
            <person name="Zhang Y."/>
            <person name="Yu S."/>
            <person name="Liu X."/>
            <person name="Zhang Y."/>
            <person name="Hong G."/>
            <person name="Han B."/>
            <person name="Choisne N."/>
            <person name="Demange N."/>
            <person name="Orjeda G."/>
            <person name="Samain S."/>
            <person name="Cattolico L."/>
            <person name="Pelletier E."/>
            <person name="Couloux A."/>
            <person name="Segurens B."/>
            <person name="Wincker P."/>
            <person name="D'Hont A."/>
            <person name="Scarpelli C."/>
            <person name="Weissenbach J."/>
            <person name="Salanoubat M."/>
            <person name="Quetier F."/>
            <person name="Yu Y."/>
            <person name="Kim H.R."/>
            <person name="Rambo T."/>
            <person name="Currie J."/>
            <person name="Collura K."/>
            <person name="Luo M."/>
            <person name="Yang T."/>
            <person name="Ammiraju J.S.S."/>
            <person name="Engler F."/>
            <person name="Soderlund C."/>
            <person name="Wing R.A."/>
            <person name="Palmer L.E."/>
            <person name="de la Bastide M."/>
            <person name="Spiegel L."/>
            <person name="Nascimento L."/>
            <person name="Zutavern T."/>
            <person name="O'Shaughnessy A."/>
            <person name="Dike S."/>
            <person name="Dedhia N."/>
            <person name="Preston R."/>
            <person name="Balija V."/>
            <person name="McCombie W.R."/>
            <person name="Chow T."/>
            <person name="Chen H."/>
            <person name="Chung M."/>
            <person name="Chen C."/>
            <person name="Shaw J."/>
            <person name="Wu H."/>
            <person name="Hsiao K."/>
            <person name="Chao Y."/>
            <person name="Chu M."/>
            <person name="Cheng C."/>
            <person name="Hour A."/>
            <person name="Lee P."/>
            <person name="Lin S."/>
            <person name="Lin Y."/>
            <person name="Liou J."/>
            <person name="Liu S."/>
            <person name="Hsing Y."/>
            <person name="Raghuvanshi S."/>
            <person name="Mohanty A."/>
            <person name="Bharti A.K."/>
            <person name="Gaur A."/>
            <person name="Gupta V."/>
            <person name="Kumar D."/>
            <person name="Ravi V."/>
            <person name="Vij S."/>
            <person name="Kapur A."/>
            <person name="Khurana P."/>
            <person name="Khurana P."/>
            <person name="Khurana J.P."/>
            <person name="Tyagi A.K."/>
            <person name="Gaikwad K."/>
            <person name="Singh A."/>
            <person name="Dalal V."/>
            <person name="Srivastava S."/>
            <person name="Dixit A."/>
            <person name="Pal A.K."/>
            <person name="Ghazi I.A."/>
            <person name="Yadav M."/>
            <person name="Pandit A."/>
            <person name="Bhargava A."/>
            <person name="Sureshbabu K."/>
            <person name="Batra K."/>
            <person name="Sharma T.R."/>
            <person name="Mohapatra T."/>
            <person name="Singh N.K."/>
            <person name="Messing J."/>
            <person name="Nelson A.B."/>
            <person name="Fuks G."/>
            <person name="Kavchok S."/>
            <person name="Keizer G."/>
            <person name="Linton E."/>
            <person name="Llaca V."/>
            <person name="Song R."/>
            <person name="Tanyolac B."/>
            <person name="Young S."/>
            <person name="Ho-Il K."/>
            <person name="Hahn J.H."/>
            <person name="Sangsakoo G."/>
            <person name="Vanavichit A."/>
            <person name="de Mattos Luiz.A.T."/>
            <person name="Zimmer P.D."/>
            <person name="Malone G."/>
            <person name="Dellagostin O."/>
            <person name="de Oliveira A.C."/>
            <person name="Bevan M."/>
            <person name="Bancroft I."/>
            <person name="Minx P."/>
            <person name="Cordum H."/>
            <person name="Wilson R."/>
            <person name="Cheng Z."/>
            <person name="Jin W."/>
            <person name="Jiang J."/>
            <person name="Leong S.A."/>
            <person name="Iwama H."/>
            <person name="Gojobori T."/>
            <person name="Itoh T."/>
            <person name="Niimura Y."/>
            <person name="Fujii Y."/>
            <person name="Habara T."/>
            <person name="Sakai H."/>
            <person name="Sato Y."/>
            <person name="Wilson G."/>
            <person name="Kumar K."/>
            <person name="McCouch S."/>
            <person name="Juretic N."/>
            <person name="Hoen D."/>
            <person name="Wright S."/>
            <person name="Bruskiewich R."/>
            <person name="Bureau T."/>
            <person name="Miyao A."/>
            <person name="Hirochika H."/>
            <person name="Nishikawa T."/>
            <person name="Kadowaki K."/>
            <person name="Sugiura M."/>
            <person name="Burr B."/>
            <person name="Sasaki T."/>
        </authorList>
    </citation>
    <scope>NUCLEOTIDE SEQUENCE [LARGE SCALE GENOMIC DNA]</scope>
    <source>
        <strain evidence="3">cv. Nipponbare</strain>
    </source>
</reference>
<name>Q6YTB1_ORYSJ</name>
<dbReference type="EMBL" id="AP005697">
    <property type="protein sequence ID" value="BAC99864.1"/>
    <property type="molecule type" value="Genomic_DNA"/>
</dbReference>
<gene>
    <name evidence="2" type="ORF">B1127C04.4</name>
    <name evidence="1" type="ORF">OSJNBb0005C03.35</name>
</gene>
<evidence type="ECO:0000313" key="3">
    <source>
        <dbReference type="Proteomes" id="UP000000763"/>
    </source>
</evidence>
<accession>Q6YTB1</accession>
<reference evidence="3" key="4">
    <citation type="journal article" date="2008" name="Nucleic Acids Res.">
        <title>The rice annotation project database (RAP-DB): 2008 update.</title>
        <authorList>
            <consortium name="The rice annotation project (RAP)"/>
        </authorList>
    </citation>
    <scope>GENOME REANNOTATION</scope>
    <source>
        <strain evidence="3">cv. Nipponbare</strain>
    </source>
</reference>
<proteinExistence type="predicted"/>
<evidence type="ECO:0000313" key="1">
    <source>
        <dbReference type="EMBL" id="BAC99864.1"/>
    </source>
</evidence>